<protein>
    <submittedName>
        <fullName evidence="2">Predicted acetyltransferase</fullName>
    </submittedName>
</protein>
<feature type="domain" description="N-acetyltransferase" evidence="1">
    <location>
        <begin position="15"/>
        <end position="174"/>
    </location>
</feature>
<sequence length="174" mass="19633">MSSLELVLANIALKEAYLAFIAECRDDIIATNFDAMIPLSDTHTVEADIEKLTDFHLGKGLPDNWVPGSTYWLIEDKNRIIGTVNIRHWLNEALMFRGGHISYYIRPSERGKGYGTRMLTLALERCREMGLEKVLITCKKDNSPSAKIIQKHGGVLASEGVDGPDIIQRYWIQL</sequence>
<dbReference type="Pfam" id="PF00583">
    <property type="entry name" value="Acetyltransf_1"/>
    <property type="match status" value="1"/>
</dbReference>
<accession>A0A1M6JD61</accession>
<gene>
    <name evidence="2" type="ORF">SAMN05444373_105518</name>
</gene>
<reference evidence="2 3" key="1">
    <citation type="submission" date="2016-11" db="EMBL/GenBank/DDBJ databases">
        <authorList>
            <person name="Varghese N."/>
            <person name="Submissions S."/>
        </authorList>
    </citation>
    <scope>NUCLEOTIDE SEQUENCE [LARGE SCALE GENOMIC DNA]</scope>
    <source>
        <strain evidence="2 3">DSM 19027</strain>
    </source>
</reference>
<dbReference type="Proteomes" id="UP000324781">
    <property type="component" value="Unassembled WGS sequence"/>
</dbReference>
<dbReference type="GO" id="GO:0016747">
    <property type="term" value="F:acyltransferase activity, transferring groups other than amino-acyl groups"/>
    <property type="evidence" value="ECO:0007669"/>
    <property type="project" value="InterPro"/>
</dbReference>
<dbReference type="InterPro" id="IPR016181">
    <property type="entry name" value="Acyl_CoA_acyltransferase"/>
</dbReference>
<dbReference type="PROSITE" id="PS51186">
    <property type="entry name" value="GNAT"/>
    <property type="match status" value="1"/>
</dbReference>
<organism evidence="2 3">
    <name type="scientific">Thermoclostridium caenicola</name>
    <dbReference type="NCBI Taxonomy" id="659425"/>
    <lineage>
        <taxon>Bacteria</taxon>
        <taxon>Bacillati</taxon>
        <taxon>Bacillota</taxon>
        <taxon>Clostridia</taxon>
        <taxon>Eubacteriales</taxon>
        <taxon>Oscillospiraceae</taxon>
        <taxon>Thermoclostridium</taxon>
    </lineage>
</organism>
<evidence type="ECO:0000259" key="1">
    <source>
        <dbReference type="PROSITE" id="PS51186"/>
    </source>
</evidence>
<name>A0A1M6JD61_9FIRM</name>
<proteinExistence type="predicted"/>
<dbReference type="PANTHER" id="PTHR39173:SF1">
    <property type="entry name" value="ACETYLTRANSFERASE"/>
    <property type="match status" value="1"/>
</dbReference>
<dbReference type="InterPro" id="IPR000182">
    <property type="entry name" value="GNAT_dom"/>
</dbReference>
<evidence type="ECO:0000313" key="2">
    <source>
        <dbReference type="EMBL" id="SHJ44603.1"/>
    </source>
</evidence>
<dbReference type="OrthoDB" id="9797989at2"/>
<dbReference type="PANTHER" id="PTHR39173">
    <property type="entry name" value="ACETYLTRANSFERASE"/>
    <property type="match status" value="1"/>
</dbReference>
<dbReference type="EMBL" id="FQZP01000055">
    <property type="protein sequence ID" value="SHJ44603.1"/>
    <property type="molecule type" value="Genomic_DNA"/>
</dbReference>
<keyword evidence="3" id="KW-1185">Reference proteome</keyword>
<dbReference type="SUPFAM" id="SSF55729">
    <property type="entry name" value="Acyl-CoA N-acyltransferases (Nat)"/>
    <property type="match status" value="1"/>
</dbReference>
<evidence type="ECO:0000313" key="3">
    <source>
        <dbReference type="Proteomes" id="UP000324781"/>
    </source>
</evidence>
<keyword evidence="2" id="KW-0808">Transferase</keyword>
<dbReference type="Gene3D" id="3.40.630.30">
    <property type="match status" value="1"/>
</dbReference>
<dbReference type="AlphaFoldDB" id="A0A1M6JD61"/>
<dbReference type="CDD" id="cd04301">
    <property type="entry name" value="NAT_SF"/>
    <property type="match status" value="1"/>
</dbReference>
<dbReference type="RefSeq" id="WP_149679461.1">
    <property type="nucleotide sequence ID" value="NZ_FQZP01000055.1"/>
</dbReference>